<evidence type="ECO:0000313" key="2">
    <source>
        <dbReference type="Proteomes" id="UP000201566"/>
    </source>
</evidence>
<gene>
    <name evidence="1" type="ORF">pdul_cds_1054</name>
</gene>
<dbReference type="KEGG" id="vg:34567990"/>
<proteinExistence type="predicted"/>
<dbReference type="EMBL" id="KC977570">
    <property type="protein sequence ID" value="ATE82580.1"/>
    <property type="molecule type" value="Genomic_DNA"/>
</dbReference>
<accession>A0A291AU90</accession>
<dbReference type="RefSeq" id="YP_009430289.1">
    <property type="nucleotide sequence ID" value="NC_021858.1"/>
</dbReference>
<reference evidence="1 2" key="1">
    <citation type="journal article" date="2013" name="Science">
        <title>Pandoraviruses: amoeba viruses with genomes up to 2.5 Mb reaching that of parasitic eukaryotes.</title>
        <authorList>
            <person name="Philippe N."/>
            <person name="Legendre M."/>
            <person name="Doutre G."/>
            <person name="Coute Y."/>
            <person name="Poirot O."/>
            <person name="Lescot M."/>
            <person name="Arslan D."/>
            <person name="Seltzer V."/>
            <person name="Bertaux L."/>
            <person name="Bruley C."/>
            <person name="Garin J."/>
            <person name="Claverie J.M."/>
            <person name="Abergel C."/>
        </authorList>
    </citation>
    <scope>NUCLEOTIDE SEQUENCE [LARGE SCALE GENOMIC DNA]</scope>
    <source>
        <strain evidence="1">Melbourne</strain>
    </source>
</reference>
<name>A0A291AU90_9VIRU</name>
<sequence length="389" mass="42605">MGPAHFVRCFLYGPWWYRGKAGMRLQRLSSHLAASPGASDPYPLPPQKGRMHFAAGVAHFASRGTHHCPWPSPVDTGPVAVAALFGDLPSLALEEVFWHHLVDEALCAAAAALADEENEDVDVTDVGVLRVWLGLAYAPLRGSPEFCRVARRLLAAWLDLRDARFGARGLAWRGLLPASRPAQGSATLVCGVRHVGKTTAALRIGRVLARRVRHVVCVVGFDSNLDRTFAGLGITEYEGAYVQNYSDALDIDHMWEDIAPLVRAYAREGILVLVDDLYWSTAEGASLIDEITNLGVHLVVTSQSLVPCEVSGMDRLVWPCRRPFTRFSTPIETFSRMSGIDLDRMTALYDECTRDRAACATIVAQRRRDGTCDTQVMPYKAAPAPSPPA</sequence>
<organism evidence="1 2">
    <name type="scientific">Pandoravirus dulcis</name>
    <dbReference type="NCBI Taxonomy" id="1349409"/>
    <lineage>
        <taxon>Viruses</taxon>
        <taxon>Pandoravirus</taxon>
    </lineage>
</organism>
<dbReference type="Proteomes" id="UP000201566">
    <property type="component" value="Segment"/>
</dbReference>
<dbReference type="GeneID" id="34567990"/>
<evidence type="ECO:0000313" key="1">
    <source>
        <dbReference type="EMBL" id="ATE82580.1"/>
    </source>
</evidence>
<dbReference type="InterPro" id="IPR027417">
    <property type="entry name" value="P-loop_NTPase"/>
</dbReference>
<protein>
    <submittedName>
        <fullName evidence="1">Uncharacterized protein</fullName>
    </submittedName>
</protein>
<dbReference type="SUPFAM" id="SSF52540">
    <property type="entry name" value="P-loop containing nucleoside triphosphate hydrolases"/>
    <property type="match status" value="1"/>
</dbReference>